<proteinExistence type="predicted"/>
<sequence>MQKKKFKILPEPSLVTAIVIFIVMYGLLLAVSPFERNAFAFSNYVVLFTPLAIAAVGTTLVLITGGFDLSVAGTISLSNVMAATLLTKYEGSPALIILLIVLVGLAIGLLNGLLIVLLRLQSLAVTLASFIISTGIALMLLPAPGGSVPPEFTAVLLDSIGNIPVALLVLIAIGVLWSIFRRTRTGSALFPIGADRPAAVMSGIPVNRSEITAYTVAGGLYAVAGLYLTAVTSSGDPNSGRPFLLTAFAAMALGLVSFRGGSGNAVAAILGAASLMTIPKLLFGLGIADFWVGAFQGLIILAALGIPAATGYLRSKTVQKSSTGTALALPEPPVPANDAQGAAT</sequence>
<feature type="transmembrane region" description="Helical" evidence="7">
    <location>
        <begin position="294"/>
        <end position="313"/>
    </location>
</feature>
<dbReference type="PANTHER" id="PTHR32196">
    <property type="entry name" value="ABC TRANSPORTER PERMEASE PROTEIN YPHD-RELATED-RELATED"/>
    <property type="match status" value="1"/>
</dbReference>
<feature type="transmembrane region" description="Helical" evidence="7">
    <location>
        <begin position="211"/>
        <end position="230"/>
    </location>
</feature>
<dbReference type="CDD" id="cd06579">
    <property type="entry name" value="TM_PBP1_transp_AraH_like"/>
    <property type="match status" value="1"/>
</dbReference>
<keyword evidence="2" id="KW-1003">Cell membrane</keyword>
<evidence type="ECO:0000256" key="2">
    <source>
        <dbReference type="ARBA" id="ARBA00022475"/>
    </source>
</evidence>
<dbReference type="Proteomes" id="UP001500752">
    <property type="component" value="Unassembled WGS sequence"/>
</dbReference>
<dbReference type="Pfam" id="PF02653">
    <property type="entry name" value="BPD_transp_2"/>
    <property type="match status" value="1"/>
</dbReference>
<keyword evidence="3 7" id="KW-0812">Transmembrane</keyword>
<feature type="transmembrane region" description="Helical" evidence="7">
    <location>
        <begin position="95"/>
        <end position="116"/>
    </location>
</feature>
<evidence type="ECO:0000256" key="7">
    <source>
        <dbReference type="SAM" id="Phobius"/>
    </source>
</evidence>
<feature type="transmembrane region" description="Helical" evidence="7">
    <location>
        <begin position="242"/>
        <end position="258"/>
    </location>
</feature>
<protein>
    <recommendedName>
        <fullName evidence="10">ABC transporter permease</fullName>
    </recommendedName>
</protein>
<organism evidence="8 9">
    <name type="scientific">Arthrobacter ginkgonis</name>
    <dbReference type="NCBI Taxonomy" id="1630594"/>
    <lineage>
        <taxon>Bacteria</taxon>
        <taxon>Bacillati</taxon>
        <taxon>Actinomycetota</taxon>
        <taxon>Actinomycetes</taxon>
        <taxon>Micrococcales</taxon>
        <taxon>Micrococcaceae</taxon>
        <taxon>Arthrobacter</taxon>
    </lineage>
</organism>
<evidence type="ECO:0000256" key="1">
    <source>
        <dbReference type="ARBA" id="ARBA00004651"/>
    </source>
</evidence>
<evidence type="ECO:0008006" key="10">
    <source>
        <dbReference type="Google" id="ProtNLM"/>
    </source>
</evidence>
<comment type="subcellular location">
    <subcellularLocation>
        <location evidence="1">Cell membrane</location>
        <topology evidence="1">Multi-pass membrane protein</topology>
    </subcellularLocation>
</comment>
<evidence type="ECO:0000256" key="4">
    <source>
        <dbReference type="ARBA" id="ARBA00022989"/>
    </source>
</evidence>
<evidence type="ECO:0000256" key="3">
    <source>
        <dbReference type="ARBA" id="ARBA00022692"/>
    </source>
</evidence>
<reference evidence="9" key="1">
    <citation type="journal article" date="2019" name="Int. J. Syst. Evol. Microbiol.">
        <title>The Global Catalogue of Microorganisms (GCM) 10K type strain sequencing project: providing services to taxonomists for standard genome sequencing and annotation.</title>
        <authorList>
            <consortium name="The Broad Institute Genomics Platform"/>
            <consortium name="The Broad Institute Genome Sequencing Center for Infectious Disease"/>
            <person name="Wu L."/>
            <person name="Ma J."/>
        </authorList>
    </citation>
    <scope>NUCLEOTIDE SEQUENCE [LARGE SCALE GENOMIC DNA]</scope>
    <source>
        <strain evidence="9">JCM 30742</strain>
    </source>
</reference>
<keyword evidence="9" id="KW-1185">Reference proteome</keyword>
<feature type="transmembrane region" description="Helical" evidence="7">
    <location>
        <begin position="123"/>
        <end position="143"/>
    </location>
</feature>
<dbReference type="RefSeq" id="WP_345152189.1">
    <property type="nucleotide sequence ID" value="NZ_BAABEO010000020.1"/>
</dbReference>
<feature type="region of interest" description="Disordered" evidence="6">
    <location>
        <begin position="324"/>
        <end position="344"/>
    </location>
</feature>
<accession>A0ABP7CNI1</accession>
<comment type="caution">
    <text evidence="8">The sequence shown here is derived from an EMBL/GenBank/DDBJ whole genome shotgun (WGS) entry which is preliminary data.</text>
</comment>
<evidence type="ECO:0000313" key="8">
    <source>
        <dbReference type="EMBL" id="GAA3691710.1"/>
    </source>
</evidence>
<evidence type="ECO:0000256" key="6">
    <source>
        <dbReference type="SAM" id="MobiDB-lite"/>
    </source>
</evidence>
<feature type="transmembrane region" description="Helical" evidence="7">
    <location>
        <begin position="265"/>
        <end position="288"/>
    </location>
</feature>
<feature type="transmembrane region" description="Helical" evidence="7">
    <location>
        <begin position="163"/>
        <end position="180"/>
    </location>
</feature>
<feature type="transmembrane region" description="Helical" evidence="7">
    <location>
        <begin position="12"/>
        <end position="32"/>
    </location>
</feature>
<evidence type="ECO:0000313" key="9">
    <source>
        <dbReference type="Proteomes" id="UP001500752"/>
    </source>
</evidence>
<gene>
    <name evidence="8" type="ORF">GCM10023081_31500</name>
</gene>
<keyword evidence="4 7" id="KW-1133">Transmembrane helix</keyword>
<name>A0ABP7CNI1_9MICC</name>
<dbReference type="InterPro" id="IPR001851">
    <property type="entry name" value="ABC_transp_permease"/>
</dbReference>
<evidence type="ECO:0000256" key="5">
    <source>
        <dbReference type="ARBA" id="ARBA00023136"/>
    </source>
</evidence>
<dbReference type="EMBL" id="BAABEO010000020">
    <property type="protein sequence ID" value="GAA3691710.1"/>
    <property type="molecule type" value="Genomic_DNA"/>
</dbReference>
<keyword evidence="5 7" id="KW-0472">Membrane</keyword>
<feature type="transmembrane region" description="Helical" evidence="7">
    <location>
        <begin position="44"/>
        <end position="63"/>
    </location>
</feature>